<organism evidence="2 3">
    <name type="scientific">Halotalea alkalilenta</name>
    <dbReference type="NCBI Taxonomy" id="376489"/>
    <lineage>
        <taxon>Bacteria</taxon>
        <taxon>Pseudomonadati</taxon>
        <taxon>Pseudomonadota</taxon>
        <taxon>Gammaproteobacteria</taxon>
        <taxon>Oceanospirillales</taxon>
        <taxon>Halomonadaceae</taxon>
        <taxon>Halotalea</taxon>
    </lineage>
</organism>
<dbReference type="Proteomes" id="UP000077875">
    <property type="component" value="Chromosome"/>
</dbReference>
<proteinExistence type="predicted"/>
<dbReference type="InterPro" id="IPR012902">
    <property type="entry name" value="N_methyl_site"/>
</dbReference>
<name>A0A172YJB6_9GAMM</name>
<dbReference type="KEGG" id="haa:A5892_19130"/>
<reference evidence="2 3" key="1">
    <citation type="submission" date="2016-04" db="EMBL/GenBank/DDBJ databases">
        <title>Complete Genome Sequence of Halotalea alkalilenta IHB B 13600.</title>
        <authorList>
            <person name="Swarnkar M.K."/>
            <person name="Sharma A."/>
            <person name="Kaushal K."/>
            <person name="Soni R."/>
            <person name="Rana S."/>
            <person name="Singh A.K."/>
            <person name="Gulati A."/>
        </authorList>
    </citation>
    <scope>NUCLEOTIDE SEQUENCE [LARGE SCALE GENOMIC DNA]</scope>
    <source>
        <strain evidence="2 3">IHB B 13600</strain>
    </source>
</reference>
<dbReference type="Pfam" id="PF16074">
    <property type="entry name" value="PilW"/>
    <property type="match status" value="1"/>
</dbReference>
<dbReference type="PROSITE" id="PS00409">
    <property type="entry name" value="PROKAR_NTER_METHYL"/>
    <property type="match status" value="1"/>
</dbReference>
<keyword evidence="1" id="KW-0812">Transmembrane</keyword>
<evidence type="ECO:0000313" key="2">
    <source>
        <dbReference type="EMBL" id="ANF59307.1"/>
    </source>
</evidence>
<protein>
    <recommendedName>
        <fullName evidence="4">Prepilin-type N-terminal cleavage/methylation domain-containing protein</fullName>
    </recommendedName>
</protein>
<dbReference type="Pfam" id="PF07963">
    <property type="entry name" value="N_methyl"/>
    <property type="match status" value="1"/>
</dbReference>
<evidence type="ECO:0008006" key="4">
    <source>
        <dbReference type="Google" id="ProtNLM"/>
    </source>
</evidence>
<dbReference type="EMBL" id="CP015243">
    <property type="protein sequence ID" value="ANF59307.1"/>
    <property type="molecule type" value="Genomic_DNA"/>
</dbReference>
<keyword evidence="1" id="KW-0472">Membrane</keyword>
<dbReference type="GO" id="GO:0043683">
    <property type="term" value="P:type IV pilus assembly"/>
    <property type="evidence" value="ECO:0007669"/>
    <property type="project" value="InterPro"/>
</dbReference>
<evidence type="ECO:0000256" key="1">
    <source>
        <dbReference type="SAM" id="Phobius"/>
    </source>
</evidence>
<feature type="transmembrane region" description="Helical" evidence="1">
    <location>
        <begin position="12"/>
        <end position="33"/>
    </location>
</feature>
<keyword evidence="3" id="KW-1185">Reference proteome</keyword>
<accession>A0A172YJB6</accession>
<dbReference type="AlphaFoldDB" id="A0A172YJB6"/>
<dbReference type="NCBIfam" id="TIGR02532">
    <property type="entry name" value="IV_pilin_GFxxxE"/>
    <property type="match status" value="1"/>
</dbReference>
<evidence type="ECO:0000313" key="3">
    <source>
        <dbReference type="Proteomes" id="UP000077875"/>
    </source>
</evidence>
<dbReference type="RefSeq" id="WP_064124139.1">
    <property type="nucleotide sequence ID" value="NZ_CP015243.1"/>
</dbReference>
<dbReference type="InterPro" id="IPR032092">
    <property type="entry name" value="PilW"/>
</dbReference>
<keyword evidence="1" id="KW-1133">Transmembrane helix</keyword>
<dbReference type="STRING" id="376489.A5892_19130"/>
<gene>
    <name evidence="2" type="ORF">A5892_19130</name>
</gene>
<sequence>MSDQHGFSLVETLAALAIGALLVVMLLEVHAVLQQRVRYEAARWQAFERVRVASLLLEDELRLAGFWGGMPADRGIAMPAAVTGGSGRVVCQGSPCAMPGEDRLAPAGGRESALIVRFARASGDPMAAGLPLLFAEAQGAQWHHYAAGYYLDGDGPGLYLRIAGRSLAQELVRGITGLRCEYGLGSDADGQSLTFVAAEQVSDWRRAVAVRCTLRAVSDPLGFAGVGIDQVEVERSLLVVLRNPLDQHLAASRLEALSIFEDRE</sequence>